<proteinExistence type="predicted"/>
<reference evidence="2" key="1">
    <citation type="submission" date="2016-10" db="EMBL/GenBank/DDBJ databases">
        <authorList>
            <person name="Varghese N."/>
            <person name="Submissions S."/>
        </authorList>
    </citation>
    <scope>NUCLEOTIDE SEQUENCE [LARGE SCALE GENOMIC DNA]</scope>
    <source>
        <strain evidence="2">BP1-148</strain>
    </source>
</reference>
<accession>A0A1G7Z9I6</accession>
<dbReference type="STRING" id="645274.SAMN04487901_11593"/>
<organism evidence="1 2">
    <name type="scientific">Prevotella communis</name>
    <dbReference type="NCBI Taxonomy" id="2913614"/>
    <lineage>
        <taxon>Bacteria</taxon>
        <taxon>Pseudomonadati</taxon>
        <taxon>Bacteroidota</taxon>
        <taxon>Bacteroidia</taxon>
        <taxon>Bacteroidales</taxon>
        <taxon>Prevotellaceae</taxon>
        <taxon>Prevotella</taxon>
    </lineage>
</organism>
<dbReference type="PROSITE" id="PS51257">
    <property type="entry name" value="PROKAR_LIPOPROTEIN"/>
    <property type="match status" value="1"/>
</dbReference>
<gene>
    <name evidence="1" type="ORF">SAMN04487901_11593</name>
</gene>
<evidence type="ECO:0008006" key="3">
    <source>
        <dbReference type="Google" id="ProtNLM"/>
    </source>
</evidence>
<name>A0A1G7Z9I6_9BACT</name>
<protein>
    <recommendedName>
        <fullName evidence="3">Lipocalin-like</fullName>
    </recommendedName>
</protein>
<dbReference type="Proteomes" id="UP000198779">
    <property type="component" value="Unassembled WGS sequence"/>
</dbReference>
<keyword evidence="2" id="KW-1185">Reference proteome</keyword>
<sequence>MKINTLFFTIAAVMLVACGAKQETEKNKEILTTEVNDDQTIYGLACDGCNDTVVVFLRLPYNGSDPDTLYILDAVKQRHIMGKIRIGDKLAIMRNETDSTVADLVIVTEQLMGQWRHLVYPTLHERADMEGNTERQKIAQLPDSIKALLAIPKEYGLDILHDNMMYVPGSHVKHVTSDEESPVEYPIAQFYNEWKIFNGRFVMLHCAADSLGEMQTLASDTADVVLLEADSLMLRFKDGVRSYYRKVEEPKE</sequence>
<evidence type="ECO:0000313" key="1">
    <source>
        <dbReference type="EMBL" id="SDH05411.1"/>
    </source>
</evidence>
<dbReference type="RefSeq" id="WP_091818682.1">
    <property type="nucleotide sequence ID" value="NZ_FNCQ01000015.1"/>
</dbReference>
<dbReference type="EMBL" id="FNCQ01000015">
    <property type="protein sequence ID" value="SDH05411.1"/>
    <property type="molecule type" value="Genomic_DNA"/>
</dbReference>
<dbReference type="AlphaFoldDB" id="A0A1G7Z9I6"/>
<evidence type="ECO:0000313" key="2">
    <source>
        <dbReference type="Proteomes" id="UP000198779"/>
    </source>
</evidence>